<feature type="compositionally biased region" description="Low complexity" evidence="1">
    <location>
        <begin position="17"/>
        <end position="29"/>
    </location>
</feature>
<sequence>MGRGRAHHPRARGGDLAHGAARAAPPAARRLSRGHAARGALGARVAHRRRARPPQVAARHGQTAAPARWPCALDRAGQRRDRQRARALARPRQRRPLPPHLRQHAQHRRAGLWAGHDRALLEQGLGTRLRLPCRRGHRPQHAGVGDPARAARQLRPQPPAHAGRARHAQHRRALAAAQGRQLGRGARQRNHHGTPGARRRDLLHRLRPDRAPQGGGPAARAGGATARIAEAGGAGHTGRWRGARLQQHPRGHPGQRAPGAGRRARDARRGRERGRDPQGGRARQGAGAPHPGLQPPPGAAAARDAAAVGGGRIRAPAARHHSQGRGAARAVRPRHALRVGRPHATAAGAAEPVHQRLAGHARALPRLSADRTAAARGPAPGHRVCAAGPGPGRGLARAQRAPKRQRQRRGHGRGHHGPPVRALLHHQATGRGHGPGPGGGARHPARPPGGGAGAQPAR</sequence>
<accession>A0A1L1PX56</accession>
<evidence type="ECO:0000313" key="3">
    <source>
        <dbReference type="Proteomes" id="UP000028878"/>
    </source>
</evidence>
<feature type="compositionally biased region" description="Basic residues" evidence="1">
    <location>
        <begin position="81"/>
        <end position="110"/>
    </location>
</feature>
<reference evidence="3" key="1">
    <citation type="submission" date="2014-02" db="EMBL/GenBank/DDBJ databases">
        <authorList>
            <person name="Gan H."/>
        </authorList>
    </citation>
    <scope>NUCLEOTIDE SEQUENCE [LARGE SCALE GENOMIC DNA]</scope>
    <source>
        <strain evidence="3">S1</strain>
    </source>
</reference>
<feature type="region of interest" description="Disordered" evidence="1">
    <location>
        <begin position="370"/>
        <end position="458"/>
    </location>
</feature>
<gene>
    <name evidence="2" type="ORF">BN948_04335</name>
</gene>
<evidence type="ECO:0000313" key="2">
    <source>
        <dbReference type="EMBL" id="CDN89895.1"/>
    </source>
</evidence>
<dbReference type="AlphaFoldDB" id="A0A1L1PX56"/>
<feature type="compositionally biased region" description="Gly residues" evidence="1">
    <location>
        <begin position="448"/>
        <end position="458"/>
    </location>
</feature>
<feature type="region of interest" description="Disordered" evidence="1">
    <location>
        <begin position="136"/>
        <end position="202"/>
    </location>
</feature>
<feature type="compositionally biased region" description="Low complexity" evidence="1">
    <location>
        <begin position="279"/>
        <end position="291"/>
    </location>
</feature>
<feature type="compositionally biased region" description="Basic residues" evidence="1">
    <location>
        <begin position="244"/>
        <end position="253"/>
    </location>
</feature>
<keyword evidence="3" id="KW-1185">Reference proteome</keyword>
<protein>
    <submittedName>
        <fullName evidence="2">Uncharacterized protein</fullName>
    </submittedName>
</protein>
<feature type="compositionally biased region" description="Basic residues" evidence="1">
    <location>
        <begin position="163"/>
        <end position="173"/>
    </location>
</feature>
<feature type="compositionally biased region" description="Basic residues" evidence="1">
    <location>
        <begin position="1"/>
        <end position="11"/>
    </location>
</feature>
<evidence type="ECO:0000256" key="1">
    <source>
        <dbReference type="SAM" id="MobiDB-lite"/>
    </source>
</evidence>
<feature type="region of interest" description="Disordered" evidence="1">
    <location>
        <begin position="244"/>
        <end position="309"/>
    </location>
</feature>
<dbReference type="EMBL" id="CCAE010000056">
    <property type="protein sequence ID" value="CDN89895.1"/>
    <property type="molecule type" value="Genomic_DNA"/>
</dbReference>
<proteinExistence type="predicted"/>
<feature type="compositionally biased region" description="Basic and acidic residues" evidence="1">
    <location>
        <begin position="263"/>
        <end position="278"/>
    </location>
</feature>
<dbReference type="Proteomes" id="UP000028878">
    <property type="component" value="Unassembled WGS sequence"/>
</dbReference>
<feature type="region of interest" description="Disordered" evidence="1">
    <location>
        <begin position="1"/>
        <end position="110"/>
    </location>
</feature>
<name>A0A1L1PX56_HYDIT</name>
<reference evidence="3" key="2">
    <citation type="submission" date="2014-11" db="EMBL/GenBank/DDBJ databases">
        <title>Draft genome sequence of Hydrogenophaga intermedia S1.</title>
        <authorList>
            <person name="Gan H.M."/>
            <person name="Chew T.H."/>
            <person name="Stolz A."/>
        </authorList>
    </citation>
    <scope>NUCLEOTIDE SEQUENCE [LARGE SCALE GENOMIC DNA]</scope>
    <source>
        <strain evidence="3">S1</strain>
    </source>
</reference>
<feature type="compositionally biased region" description="Basic residues" evidence="1">
    <location>
        <begin position="400"/>
        <end position="418"/>
    </location>
</feature>
<organism evidence="2 3">
    <name type="scientific">Hydrogenophaga intermedia</name>
    <dbReference type="NCBI Taxonomy" id="65786"/>
    <lineage>
        <taxon>Bacteria</taxon>
        <taxon>Pseudomonadati</taxon>
        <taxon>Pseudomonadota</taxon>
        <taxon>Betaproteobacteria</taxon>
        <taxon>Burkholderiales</taxon>
        <taxon>Comamonadaceae</taxon>
        <taxon>Hydrogenophaga</taxon>
    </lineage>
</organism>
<feature type="compositionally biased region" description="Gly residues" evidence="1">
    <location>
        <begin position="431"/>
        <end position="441"/>
    </location>
</feature>
<feature type="compositionally biased region" description="Low complexity" evidence="1">
    <location>
        <begin position="174"/>
        <end position="185"/>
    </location>
</feature>